<dbReference type="EMBL" id="CP013987">
    <property type="protein sequence ID" value="ALZ83593.1"/>
    <property type="molecule type" value="Genomic_DNA"/>
</dbReference>
<feature type="binding site" evidence="1">
    <location>
        <position position="8"/>
    </location>
    <ligand>
        <name>Zn(2+)</name>
        <dbReference type="ChEBI" id="CHEBI:29105"/>
    </ligand>
</feature>
<feature type="binding site" evidence="2">
    <location>
        <position position="180"/>
    </location>
    <ligand>
        <name>S-adenosyl-L-methionine</name>
        <dbReference type="ChEBI" id="CHEBI:59789"/>
    </ligand>
</feature>
<dbReference type="Gene3D" id="3.40.50.150">
    <property type="entry name" value="Vaccinia Virus protein VP39"/>
    <property type="match status" value="1"/>
</dbReference>
<sequence>MKLICPLCQAPLAELEGGVGCPAGHRFDRARQGYLNLLPVQHKKSLDPGDNAAMVEARRRFLDAGHYAPLAERLAQLAAERAPQRWIDVGCGEGFYTARLAQALPAADGYALDISREAVRRACRRTPALTWLVASMARLPLPDASCQLLASVFSPIDWAEALRVLAPGGGILRLGPASAHLLELRQRLYDEVRDYAEDKHLQDLPPGLELAHSEGLEFVLPLAERQTREDLLAMTPHGWRVNAERRERVLAEPFEVRVAVRYDWIVKSGA</sequence>
<dbReference type="Proteomes" id="UP000064137">
    <property type="component" value="Chromosome"/>
</dbReference>
<evidence type="ECO:0000256" key="2">
    <source>
        <dbReference type="PIRSR" id="PIRSR018249-2"/>
    </source>
</evidence>
<keyword evidence="5" id="KW-0489">Methyltransferase</keyword>
<feature type="binding site" evidence="1">
    <location>
        <position position="21"/>
    </location>
    <ligand>
        <name>Zn(2+)</name>
        <dbReference type="ChEBI" id="CHEBI:29105"/>
    </ligand>
</feature>
<reference evidence="5 6" key="1">
    <citation type="submission" date="2016-01" db="EMBL/GenBank/DDBJ databases">
        <title>Annotation of Pseudomonas oryzihabitans USDA-ARS-USMARC-56511.</title>
        <authorList>
            <person name="Harhay G.P."/>
            <person name="Harhay D.M."/>
            <person name="Smith T.P.L."/>
            <person name="Bono J.L."/>
            <person name="Heaton M.P."/>
            <person name="Clawson M.L."/>
            <person name="Chitko-Mckown C.G."/>
            <person name="Capik S.F."/>
            <person name="DeDonder K.D."/>
            <person name="Apley M.D."/>
            <person name="Lubbers B.V."/>
            <person name="White B.J."/>
            <person name="Larson R.L."/>
        </authorList>
    </citation>
    <scope>NUCLEOTIDE SEQUENCE [LARGE SCALE GENOMIC DNA]</scope>
    <source>
        <strain evidence="5 6">USDA-ARS-USMARC-56511</strain>
    </source>
</reference>
<accession>A0A0U4XQU9</accession>
<dbReference type="GO" id="GO:0008168">
    <property type="term" value="F:methyltransferase activity"/>
    <property type="evidence" value="ECO:0007669"/>
    <property type="project" value="UniProtKB-KW"/>
</dbReference>
<feature type="domain" description="23S rRNA (guanine(745)-N(1))-methyltransferase N-terminal" evidence="4">
    <location>
        <begin position="4"/>
        <end position="45"/>
    </location>
</feature>
<feature type="binding site" evidence="2">
    <location>
        <position position="67"/>
    </location>
    <ligand>
        <name>S-adenosyl-L-methionine</name>
        <dbReference type="ChEBI" id="CHEBI:59789"/>
    </ligand>
</feature>
<dbReference type="SUPFAM" id="SSF53335">
    <property type="entry name" value="S-adenosyl-L-methionine-dependent methyltransferases"/>
    <property type="match status" value="1"/>
</dbReference>
<dbReference type="AlphaFoldDB" id="A0A0U4XQU9"/>
<dbReference type="InterPro" id="IPR041698">
    <property type="entry name" value="Methyltransf_25"/>
</dbReference>
<feature type="domain" description="Methyltransferase" evidence="3">
    <location>
        <begin position="87"/>
        <end position="169"/>
    </location>
</feature>
<dbReference type="KEGG" id="por:APT59_05005"/>
<dbReference type="Pfam" id="PF13649">
    <property type="entry name" value="Methyltransf_25"/>
    <property type="match status" value="1"/>
</dbReference>
<dbReference type="GO" id="GO:0032259">
    <property type="term" value="P:methylation"/>
    <property type="evidence" value="ECO:0007669"/>
    <property type="project" value="UniProtKB-KW"/>
</dbReference>
<feature type="binding site" evidence="1">
    <location>
        <position position="25"/>
    </location>
    <ligand>
        <name>Zn(2+)</name>
        <dbReference type="ChEBI" id="CHEBI:29105"/>
    </ligand>
</feature>
<name>A0A0U4XQU9_9PSED</name>
<evidence type="ECO:0000313" key="6">
    <source>
        <dbReference type="Proteomes" id="UP000064137"/>
    </source>
</evidence>
<organism evidence="5 6">
    <name type="scientific">Pseudomonas oryzihabitans</name>
    <dbReference type="NCBI Taxonomy" id="47885"/>
    <lineage>
        <taxon>Bacteria</taxon>
        <taxon>Pseudomonadati</taxon>
        <taxon>Pseudomonadota</taxon>
        <taxon>Gammaproteobacteria</taxon>
        <taxon>Pseudomonadales</taxon>
        <taxon>Pseudomonadaceae</taxon>
        <taxon>Pseudomonas</taxon>
    </lineage>
</organism>
<feature type="binding site" evidence="1">
    <location>
        <position position="5"/>
    </location>
    <ligand>
        <name>Zn(2+)</name>
        <dbReference type="ChEBI" id="CHEBI:29105"/>
    </ligand>
</feature>
<keyword evidence="1" id="KW-0862">Zinc</keyword>
<dbReference type="GO" id="GO:0046872">
    <property type="term" value="F:metal ion binding"/>
    <property type="evidence" value="ECO:0007669"/>
    <property type="project" value="UniProtKB-KW"/>
</dbReference>
<dbReference type="InterPro" id="IPR048647">
    <property type="entry name" value="RlmA_N"/>
</dbReference>
<keyword evidence="1" id="KW-0479">Metal-binding</keyword>
<keyword evidence="5" id="KW-0808">Transferase</keyword>
<dbReference type="CDD" id="cd02440">
    <property type="entry name" value="AdoMet_MTases"/>
    <property type="match status" value="1"/>
</dbReference>
<gene>
    <name evidence="5" type="ORF">APT59_05005</name>
</gene>
<dbReference type="InterPro" id="IPR029063">
    <property type="entry name" value="SAM-dependent_MTases_sf"/>
</dbReference>
<dbReference type="Pfam" id="PF21302">
    <property type="entry name" value="Zn_ribbon_RlmA"/>
    <property type="match status" value="1"/>
</dbReference>
<evidence type="ECO:0000259" key="4">
    <source>
        <dbReference type="Pfam" id="PF21302"/>
    </source>
</evidence>
<evidence type="ECO:0000259" key="3">
    <source>
        <dbReference type="Pfam" id="PF13649"/>
    </source>
</evidence>
<evidence type="ECO:0000256" key="1">
    <source>
        <dbReference type="PIRSR" id="PIRSR018249-1"/>
    </source>
</evidence>
<evidence type="ECO:0000313" key="5">
    <source>
        <dbReference type="EMBL" id="ALZ83593.1"/>
    </source>
</evidence>
<protein>
    <submittedName>
        <fullName evidence="5">SAM-dependent methyltransferase</fullName>
    </submittedName>
</protein>
<keyword evidence="2" id="KW-0949">S-adenosyl-L-methionine</keyword>
<dbReference type="RefSeq" id="WP_059313845.1">
    <property type="nucleotide sequence ID" value="NZ_CP013987.1"/>
</dbReference>
<dbReference type="PIRSF" id="PIRSF018249">
    <property type="entry name" value="MyrA_prd"/>
    <property type="match status" value="1"/>
</dbReference>
<feature type="binding site" evidence="2">
    <location>
        <begin position="93"/>
        <end position="94"/>
    </location>
    <ligand>
        <name>S-adenosyl-L-methionine</name>
        <dbReference type="ChEBI" id="CHEBI:59789"/>
    </ligand>
</feature>
<dbReference type="InterPro" id="IPR016718">
    <property type="entry name" value="rRNA_m1G-MeTrfase_A_prd"/>
</dbReference>
<proteinExistence type="predicted"/>
<dbReference type="OrthoDB" id="108476at2"/>